<dbReference type="EMBL" id="JBHTKA010000002">
    <property type="protein sequence ID" value="MFD0999708.1"/>
    <property type="molecule type" value="Genomic_DNA"/>
</dbReference>
<dbReference type="RefSeq" id="WP_377578637.1">
    <property type="nucleotide sequence ID" value="NZ_JBHTKA010000002.1"/>
</dbReference>
<gene>
    <name evidence="2" type="ORF">ACFQ21_10335</name>
</gene>
<evidence type="ECO:0000313" key="3">
    <source>
        <dbReference type="Proteomes" id="UP001597112"/>
    </source>
</evidence>
<sequence>MSKSRKTVAENHGQKVTSKELATIKRLIKEHTPTADIAKAVGRSLAALRKITFRAGLSLRNRVATVKKAVKPSGAKKTSKKSARKSKRGPILIH</sequence>
<keyword evidence="3" id="KW-1185">Reference proteome</keyword>
<organism evidence="2 3">
    <name type="scientific">Ohtaekwangia kribbensis</name>
    <dbReference type="NCBI Taxonomy" id="688913"/>
    <lineage>
        <taxon>Bacteria</taxon>
        <taxon>Pseudomonadati</taxon>
        <taxon>Bacteroidota</taxon>
        <taxon>Cytophagia</taxon>
        <taxon>Cytophagales</taxon>
        <taxon>Fulvivirgaceae</taxon>
        <taxon>Ohtaekwangia</taxon>
    </lineage>
</organism>
<name>A0ABW3K0E2_9BACT</name>
<evidence type="ECO:0000313" key="2">
    <source>
        <dbReference type="EMBL" id="MFD0999708.1"/>
    </source>
</evidence>
<comment type="caution">
    <text evidence="2">The sequence shown here is derived from an EMBL/GenBank/DDBJ whole genome shotgun (WGS) entry which is preliminary data.</text>
</comment>
<protein>
    <submittedName>
        <fullName evidence="2">Uncharacterized protein</fullName>
    </submittedName>
</protein>
<feature type="region of interest" description="Disordered" evidence="1">
    <location>
        <begin position="67"/>
        <end position="94"/>
    </location>
</feature>
<reference evidence="3" key="1">
    <citation type="journal article" date="2019" name="Int. J. Syst. Evol. Microbiol.">
        <title>The Global Catalogue of Microorganisms (GCM) 10K type strain sequencing project: providing services to taxonomists for standard genome sequencing and annotation.</title>
        <authorList>
            <consortium name="The Broad Institute Genomics Platform"/>
            <consortium name="The Broad Institute Genome Sequencing Center for Infectious Disease"/>
            <person name="Wu L."/>
            <person name="Ma J."/>
        </authorList>
    </citation>
    <scope>NUCLEOTIDE SEQUENCE [LARGE SCALE GENOMIC DNA]</scope>
    <source>
        <strain evidence="3">CCUG 58938</strain>
    </source>
</reference>
<feature type="compositionally biased region" description="Basic residues" evidence="1">
    <location>
        <begin position="77"/>
        <end position="88"/>
    </location>
</feature>
<accession>A0ABW3K0E2</accession>
<proteinExistence type="predicted"/>
<evidence type="ECO:0000256" key="1">
    <source>
        <dbReference type="SAM" id="MobiDB-lite"/>
    </source>
</evidence>
<dbReference type="Proteomes" id="UP001597112">
    <property type="component" value="Unassembled WGS sequence"/>
</dbReference>